<dbReference type="InParanoid" id="M4BA78"/>
<proteinExistence type="predicted"/>
<evidence type="ECO:0000313" key="2">
    <source>
        <dbReference type="EnsemblProtists" id="HpaP803188"/>
    </source>
</evidence>
<name>M4BA78_HYAAE</name>
<accession>M4BA78</accession>
<dbReference type="VEuPathDB" id="FungiDB:HpaG803188"/>
<organism evidence="2 3">
    <name type="scientific">Hyaloperonospora arabidopsidis (strain Emoy2)</name>
    <name type="common">Downy mildew agent</name>
    <name type="synonym">Peronospora arabidopsidis</name>
    <dbReference type="NCBI Taxonomy" id="559515"/>
    <lineage>
        <taxon>Eukaryota</taxon>
        <taxon>Sar</taxon>
        <taxon>Stramenopiles</taxon>
        <taxon>Oomycota</taxon>
        <taxon>Peronosporomycetes</taxon>
        <taxon>Peronosporales</taxon>
        <taxon>Peronosporaceae</taxon>
        <taxon>Hyaloperonospora</taxon>
    </lineage>
</organism>
<dbReference type="EMBL" id="JH598060">
    <property type="status" value="NOT_ANNOTATED_CDS"/>
    <property type="molecule type" value="Genomic_DNA"/>
</dbReference>
<keyword evidence="3" id="KW-1185">Reference proteome</keyword>
<evidence type="ECO:0008006" key="4">
    <source>
        <dbReference type="Google" id="ProtNLM"/>
    </source>
</evidence>
<sequence length="216" mass="25133">MRLLIFSLYQLHGRVFSDGPSETSDFSSYWWTIPSTSIIIWALPAVARRRIAAPENKMTRSLSRHGGSKYTPRESVDHRANPPMDVVGAGISTSNLWELQAEVGRLQQRLQDLFDLTEQERQELLSLETWVQLIRLYRSDDRYQLALYQLENEQERQVFRDEVDDIRHHNAALHIQIENLARNRKNLLEVLERGGCIRPRKISRGDNTGGDDRHKT</sequence>
<reference evidence="2" key="2">
    <citation type="submission" date="2015-06" db="UniProtKB">
        <authorList>
            <consortium name="EnsemblProtists"/>
        </authorList>
    </citation>
    <scope>IDENTIFICATION</scope>
    <source>
        <strain evidence="2">Emoy2</strain>
    </source>
</reference>
<feature type="region of interest" description="Disordered" evidence="1">
    <location>
        <begin position="58"/>
        <end position="82"/>
    </location>
</feature>
<reference evidence="3" key="1">
    <citation type="journal article" date="2010" name="Science">
        <title>Signatures of adaptation to obligate biotrophy in the Hyaloperonospora arabidopsidis genome.</title>
        <authorList>
            <person name="Baxter L."/>
            <person name="Tripathy S."/>
            <person name="Ishaque N."/>
            <person name="Boot N."/>
            <person name="Cabral A."/>
            <person name="Kemen E."/>
            <person name="Thines M."/>
            <person name="Ah-Fong A."/>
            <person name="Anderson R."/>
            <person name="Badejoko W."/>
            <person name="Bittner-Eddy P."/>
            <person name="Boore J.L."/>
            <person name="Chibucos M.C."/>
            <person name="Coates M."/>
            <person name="Dehal P."/>
            <person name="Delehaunty K."/>
            <person name="Dong S."/>
            <person name="Downton P."/>
            <person name="Dumas B."/>
            <person name="Fabro G."/>
            <person name="Fronick C."/>
            <person name="Fuerstenberg S.I."/>
            <person name="Fulton L."/>
            <person name="Gaulin E."/>
            <person name="Govers F."/>
            <person name="Hughes L."/>
            <person name="Humphray S."/>
            <person name="Jiang R.H."/>
            <person name="Judelson H."/>
            <person name="Kamoun S."/>
            <person name="Kyung K."/>
            <person name="Meijer H."/>
            <person name="Minx P."/>
            <person name="Morris P."/>
            <person name="Nelson J."/>
            <person name="Phuntumart V."/>
            <person name="Qutob D."/>
            <person name="Rehmany A."/>
            <person name="Rougon-Cardoso A."/>
            <person name="Ryden P."/>
            <person name="Torto-Alalibo T."/>
            <person name="Studholme D."/>
            <person name="Wang Y."/>
            <person name="Win J."/>
            <person name="Wood J."/>
            <person name="Clifton S.W."/>
            <person name="Rogers J."/>
            <person name="Van den Ackerveken G."/>
            <person name="Jones J.D."/>
            <person name="McDowell J.M."/>
            <person name="Beynon J."/>
            <person name="Tyler B.M."/>
        </authorList>
    </citation>
    <scope>NUCLEOTIDE SEQUENCE [LARGE SCALE GENOMIC DNA]</scope>
    <source>
        <strain evidence="3">Emoy2</strain>
    </source>
</reference>
<evidence type="ECO:0000256" key="1">
    <source>
        <dbReference type="SAM" id="MobiDB-lite"/>
    </source>
</evidence>
<dbReference type="EnsemblProtists" id="HpaT803188">
    <property type="protein sequence ID" value="HpaP803188"/>
    <property type="gene ID" value="HpaG803188"/>
</dbReference>
<dbReference type="Proteomes" id="UP000011713">
    <property type="component" value="Unassembled WGS sequence"/>
</dbReference>
<dbReference type="HOGENOM" id="CLU_096991_0_0_1"/>
<dbReference type="AlphaFoldDB" id="M4BA78"/>
<feature type="compositionally biased region" description="Basic and acidic residues" evidence="1">
    <location>
        <begin position="71"/>
        <end position="80"/>
    </location>
</feature>
<protein>
    <recommendedName>
        <fullName evidence="4">RxLR effector candidate protein</fullName>
    </recommendedName>
</protein>
<evidence type="ECO:0000313" key="3">
    <source>
        <dbReference type="Proteomes" id="UP000011713"/>
    </source>
</evidence>